<accession>A0AAW6TUY2</accession>
<protein>
    <submittedName>
        <fullName evidence="5">Zinc ribbon domain-containing protein</fullName>
    </submittedName>
</protein>
<evidence type="ECO:0000256" key="2">
    <source>
        <dbReference type="SAM" id="SignalP"/>
    </source>
</evidence>
<evidence type="ECO:0000259" key="3">
    <source>
        <dbReference type="Pfam" id="PF12773"/>
    </source>
</evidence>
<proteinExistence type="predicted"/>
<comment type="caution">
    <text evidence="5">The sequence shown here is derived from an EMBL/GenBank/DDBJ whole genome shotgun (WGS) entry which is preliminary data.</text>
</comment>
<organism evidence="5 6">
    <name type="scientific">Anaerobaca lacustris</name>
    <dbReference type="NCBI Taxonomy" id="3044600"/>
    <lineage>
        <taxon>Bacteria</taxon>
        <taxon>Pseudomonadati</taxon>
        <taxon>Planctomycetota</taxon>
        <taxon>Phycisphaerae</taxon>
        <taxon>Sedimentisphaerales</taxon>
        <taxon>Anaerobacaceae</taxon>
        <taxon>Anaerobaca</taxon>
    </lineage>
</organism>
<feature type="domain" description="DUF3108" evidence="4">
    <location>
        <begin position="109"/>
        <end position="173"/>
    </location>
</feature>
<dbReference type="RefSeq" id="WP_349244815.1">
    <property type="nucleotide sequence ID" value="NZ_JASCXX010000010.1"/>
</dbReference>
<feature type="signal peptide" evidence="2">
    <location>
        <begin position="1"/>
        <end position="17"/>
    </location>
</feature>
<name>A0AAW6TUY2_9BACT</name>
<keyword evidence="6" id="KW-1185">Reference proteome</keyword>
<dbReference type="InterPro" id="IPR025874">
    <property type="entry name" value="DZR"/>
</dbReference>
<feature type="chain" id="PRO_5043801311" evidence="2">
    <location>
        <begin position="18"/>
        <end position="773"/>
    </location>
</feature>
<evidence type="ECO:0000313" key="6">
    <source>
        <dbReference type="Proteomes" id="UP001431776"/>
    </source>
</evidence>
<sequence length="773" mass="84054">MRAVRFAIVLIAALACAAPGADYFPLKEGNQWSYAMSTGVEMTVTVVGHAQVGPVRCAVVETRMGWQTQRDYMAADAEGVKTYMTQAQGQEMRYDPPVLRVKLPVQAGQTWTSTVDQAGMSITTTNRWLGTERIQTPAGTFDCVKVQSSVAVPGQPPMVSVSYYADGIGGVRQTMQAGGQEISAVLTATNVRPTRTAAPARSAEVAGKTKCQQCGTLAEVGAKFCPACGAKLVQPAPVTACPQCSAKLPAGARFCPECGHRISAATAGPQTTEPSASPIETGPALERYQSPDGKVVLYKPTDWTVEQEPLGEGAFALSVTEPEEKAAVIFVTFPTDDEIKDSVVLAARCLTVLAQEIPSLQATNVHSTPERERTIAEITLIDDGEKGVGRGYFFHTQRTGTVYLLLAREDLWDEVRPTLTTVAANLAFAPEGVATIADRARQFGEQAPRPQGGRVLSPAAMIQQASQRPGRQVPLRPAALSDQSLTLQIPQGWSLQGQKVQFTTFDNPQTKQRGVGSGSHTIIPTQFPVPGTINAPYQPPLQALGLVLELGQVGTDLQLLGECPTEQAIPEAADSIRRFQAQGMQVDARLMHVRFRSIATGATLRGLFAVQCIAMPMSPVWQVLADGNWAPDNEYDEWLPLYLRIGKTTQVNQQWFGGEMQSRYARQQQLNRNLQNSIAESNQAFDQYMDTLRDADRSRDYVGHMWSQTTLGQGTWVAENEGASVYRTDSWGIEGPEGRIDHQAFNTTNFTGQDHGLELIDTRAEYEKYIANR</sequence>
<dbReference type="Pfam" id="PF12773">
    <property type="entry name" value="DZR"/>
    <property type="match status" value="1"/>
</dbReference>
<keyword evidence="2" id="KW-0732">Signal</keyword>
<dbReference type="EMBL" id="JASCXX010000010">
    <property type="protein sequence ID" value="MDI6449408.1"/>
    <property type="molecule type" value="Genomic_DNA"/>
</dbReference>
<feature type="domain" description="DZANK-type" evidence="3">
    <location>
        <begin position="211"/>
        <end position="259"/>
    </location>
</feature>
<reference evidence="5" key="1">
    <citation type="submission" date="2023-05" db="EMBL/GenBank/DDBJ databases">
        <title>Anaerotaeda fermentans gen. nov., sp. nov., a novel anaerobic planctomycete of the new family within the order Sedimentisphaerales isolated from Taman Peninsula, Russia.</title>
        <authorList>
            <person name="Khomyakova M.A."/>
            <person name="Merkel A.Y."/>
            <person name="Slobodkin A.I."/>
        </authorList>
    </citation>
    <scope>NUCLEOTIDE SEQUENCE</scope>
    <source>
        <strain evidence="5">M17dextr</strain>
    </source>
</reference>
<gene>
    <name evidence="5" type="ORF">QJ522_10180</name>
</gene>
<evidence type="ECO:0000256" key="1">
    <source>
        <dbReference type="SAM" id="MobiDB-lite"/>
    </source>
</evidence>
<dbReference type="Pfam" id="PF21347">
    <property type="entry name" value="DUF3108_like"/>
    <property type="match status" value="1"/>
</dbReference>
<dbReference type="PROSITE" id="PS51257">
    <property type="entry name" value="PROKAR_LIPOPROTEIN"/>
    <property type="match status" value="1"/>
</dbReference>
<evidence type="ECO:0000313" key="5">
    <source>
        <dbReference type="EMBL" id="MDI6449408.1"/>
    </source>
</evidence>
<dbReference type="Proteomes" id="UP001431776">
    <property type="component" value="Unassembled WGS sequence"/>
</dbReference>
<dbReference type="Gene3D" id="2.40.360.20">
    <property type="match status" value="1"/>
</dbReference>
<dbReference type="InterPro" id="IPR049279">
    <property type="entry name" value="DUF3108-like"/>
</dbReference>
<dbReference type="AlphaFoldDB" id="A0AAW6TUY2"/>
<evidence type="ECO:0000259" key="4">
    <source>
        <dbReference type="Pfam" id="PF21347"/>
    </source>
</evidence>
<feature type="region of interest" description="Disordered" evidence="1">
    <location>
        <begin position="266"/>
        <end position="285"/>
    </location>
</feature>